<evidence type="ECO:0000313" key="3">
    <source>
        <dbReference type="Proteomes" id="UP001589776"/>
    </source>
</evidence>
<sequence>MDFSDCQTIDEVRVRVKEYISYYNSERYQWTLKKTTPDEFRGHLLVS</sequence>
<accession>A0ABV6DJP2</accession>
<dbReference type="EMBL" id="JBHLWN010000039">
    <property type="protein sequence ID" value="MFC0212878.1"/>
    <property type="molecule type" value="Genomic_DNA"/>
</dbReference>
<protein>
    <submittedName>
        <fullName evidence="2">IS3 family transposase</fullName>
    </submittedName>
</protein>
<evidence type="ECO:0000313" key="2">
    <source>
        <dbReference type="EMBL" id="MFC0212878.1"/>
    </source>
</evidence>
<comment type="caution">
    <text evidence="2">The sequence shown here is derived from an EMBL/GenBank/DDBJ whole genome shotgun (WGS) entry which is preliminary data.</text>
</comment>
<dbReference type="InterPro" id="IPR001584">
    <property type="entry name" value="Integrase_cat-core"/>
</dbReference>
<gene>
    <name evidence="2" type="ORF">ACFFK0_10435</name>
</gene>
<name>A0ABV6DJP2_9BACL</name>
<proteinExistence type="predicted"/>
<keyword evidence="3" id="KW-1185">Reference proteome</keyword>
<dbReference type="RefSeq" id="WP_377470107.1">
    <property type="nucleotide sequence ID" value="NZ_JBHLWN010000039.1"/>
</dbReference>
<feature type="domain" description="Integrase catalytic" evidence="1">
    <location>
        <begin position="5"/>
        <end position="44"/>
    </location>
</feature>
<evidence type="ECO:0000259" key="1">
    <source>
        <dbReference type="Pfam" id="PF13333"/>
    </source>
</evidence>
<reference evidence="2 3" key="1">
    <citation type="submission" date="2024-09" db="EMBL/GenBank/DDBJ databases">
        <authorList>
            <person name="Sun Q."/>
            <person name="Mori K."/>
        </authorList>
    </citation>
    <scope>NUCLEOTIDE SEQUENCE [LARGE SCALE GENOMIC DNA]</scope>
    <source>
        <strain evidence="2 3">CCM 7759</strain>
    </source>
</reference>
<dbReference type="Proteomes" id="UP001589776">
    <property type="component" value="Unassembled WGS sequence"/>
</dbReference>
<dbReference type="Pfam" id="PF13333">
    <property type="entry name" value="rve_2"/>
    <property type="match status" value="1"/>
</dbReference>
<organism evidence="2 3">
    <name type="scientific">Paenibacillus chartarius</name>
    <dbReference type="NCBI Taxonomy" id="747481"/>
    <lineage>
        <taxon>Bacteria</taxon>
        <taxon>Bacillati</taxon>
        <taxon>Bacillota</taxon>
        <taxon>Bacilli</taxon>
        <taxon>Bacillales</taxon>
        <taxon>Paenibacillaceae</taxon>
        <taxon>Paenibacillus</taxon>
    </lineage>
</organism>